<organism evidence="2 3">
    <name type="scientific">Amborella trichopoda</name>
    <dbReference type="NCBI Taxonomy" id="13333"/>
    <lineage>
        <taxon>Eukaryota</taxon>
        <taxon>Viridiplantae</taxon>
        <taxon>Streptophyta</taxon>
        <taxon>Embryophyta</taxon>
        <taxon>Tracheophyta</taxon>
        <taxon>Spermatophyta</taxon>
        <taxon>Magnoliopsida</taxon>
        <taxon>Amborellales</taxon>
        <taxon>Amborellaceae</taxon>
        <taxon>Amborella</taxon>
    </lineage>
</organism>
<dbReference type="EMBL" id="KI392560">
    <property type="protein sequence ID" value="ERN14038.1"/>
    <property type="molecule type" value="Genomic_DNA"/>
</dbReference>
<dbReference type="Gramene" id="ERN14038">
    <property type="protein sequence ID" value="ERN14038"/>
    <property type="gene ID" value="AMTR_s00021p00206940"/>
</dbReference>
<reference evidence="3" key="1">
    <citation type="journal article" date="2013" name="Science">
        <title>The Amborella genome and the evolution of flowering plants.</title>
        <authorList>
            <consortium name="Amborella Genome Project"/>
        </authorList>
    </citation>
    <scope>NUCLEOTIDE SEQUENCE [LARGE SCALE GENOMIC DNA]</scope>
</reference>
<dbReference type="AlphaFoldDB" id="W1PZY9"/>
<feature type="compositionally biased region" description="Basic and acidic residues" evidence="1">
    <location>
        <begin position="29"/>
        <end position="46"/>
    </location>
</feature>
<evidence type="ECO:0000313" key="2">
    <source>
        <dbReference type="EMBL" id="ERN14038.1"/>
    </source>
</evidence>
<keyword evidence="3" id="KW-1185">Reference proteome</keyword>
<dbReference type="HOGENOM" id="CLU_2708112_0_0_1"/>
<gene>
    <name evidence="2" type="ORF">AMTR_s00021p00206940</name>
</gene>
<protein>
    <submittedName>
        <fullName evidence="2">Uncharacterized protein</fullName>
    </submittedName>
</protein>
<evidence type="ECO:0000313" key="3">
    <source>
        <dbReference type="Proteomes" id="UP000017836"/>
    </source>
</evidence>
<feature type="region of interest" description="Disordered" evidence="1">
    <location>
        <begin position="29"/>
        <end position="73"/>
    </location>
</feature>
<proteinExistence type="predicted"/>
<evidence type="ECO:0000256" key="1">
    <source>
        <dbReference type="SAM" id="MobiDB-lite"/>
    </source>
</evidence>
<sequence length="73" mass="8148">MKKGIRCNNVTIPKSRTLALKKMMGKVDEDFDYNKEDGDGNSRDQGDEQQGQASGEHERQISVGYMATHSTLT</sequence>
<accession>W1PZY9</accession>
<name>W1PZY9_AMBTC</name>
<dbReference type="Proteomes" id="UP000017836">
    <property type="component" value="Unassembled WGS sequence"/>
</dbReference>